<dbReference type="Pfam" id="PF09639">
    <property type="entry name" value="YjcQ"/>
    <property type="match status" value="1"/>
</dbReference>
<name>A0ABU4GSB7_9CLOT</name>
<proteinExistence type="predicted"/>
<dbReference type="Gene3D" id="1.10.10.10">
    <property type="entry name" value="Winged helix-like DNA-binding domain superfamily/Winged helix DNA-binding domain"/>
    <property type="match status" value="1"/>
</dbReference>
<evidence type="ECO:0000313" key="2">
    <source>
        <dbReference type="Proteomes" id="UP001276854"/>
    </source>
</evidence>
<keyword evidence="2" id="KW-1185">Reference proteome</keyword>
<dbReference type="InterPro" id="IPR036390">
    <property type="entry name" value="WH_DNA-bd_sf"/>
</dbReference>
<sequence>MDFDSKQKVLVAIYMEYQKDIPDMEQITAASVGMEKKVFLTSLEKLENESLIRGIKFIRGGGETLMAHMVHTMMTPYGLNYVENKLNIQPEKSGLEKMKDISQKTAAWGWNEAKDFAAKVVSEIIQSQANK</sequence>
<dbReference type="InterPro" id="IPR036388">
    <property type="entry name" value="WH-like_DNA-bd_sf"/>
</dbReference>
<organism evidence="1 2">
    <name type="scientific">Clostridium boliviensis</name>
    <dbReference type="NCBI Taxonomy" id="318465"/>
    <lineage>
        <taxon>Bacteria</taxon>
        <taxon>Bacillati</taxon>
        <taxon>Bacillota</taxon>
        <taxon>Clostridia</taxon>
        <taxon>Eubacteriales</taxon>
        <taxon>Clostridiaceae</taxon>
        <taxon>Clostridium</taxon>
    </lineage>
</organism>
<dbReference type="InterPro" id="IPR018597">
    <property type="entry name" value="Phage_Tuc2009_YjcQ"/>
</dbReference>
<evidence type="ECO:0000313" key="1">
    <source>
        <dbReference type="EMBL" id="MDW2799882.1"/>
    </source>
</evidence>
<gene>
    <name evidence="1" type="ORF">RZO55_20125</name>
</gene>
<dbReference type="RefSeq" id="WP_318066069.1">
    <property type="nucleotide sequence ID" value="NZ_JAWONS010000286.1"/>
</dbReference>
<dbReference type="EMBL" id="JAWONS010000286">
    <property type="protein sequence ID" value="MDW2799882.1"/>
    <property type="molecule type" value="Genomic_DNA"/>
</dbReference>
<protein>
    <submittedName>
        <fullName evidence="1">YjcQ family protein</fullName>
    </submittedName>
</protein>
<dbReference type="Proteomes" id="UP001276854">
    <property type="component" value="Unassembled WGS sequence"/>
</dbReference>
<accession>A0ABU4GSB7</accession>
<reference evidence="1 2" key="1">
    <citation type="submission" date="2023-10" db="EMBL/GenBank/DDBJ databases">
        <title>A novel Glycoside Hydrolase 43-Like Enzyme from Clostrdium boliviensis is an Endo-xylanase, and a Candidate for Xylooligosaccharides Production from Different Xylan Substrates.</title>
        <authorList>
            <person name="Alvarez M.T."/>
            <person name="Rocabado-Villegas L.R."/>
            <person name="Salas-Veizaga D.M."/>
            <person name="Linares-Pasten J.A."/>
            <person name="Gudmundsdottir E.E."/>
            <person name="Hreggvidsson G.O."/>
            <person name="Adlercreutz P."/>
            <person name="Nordberg Karlsson E."/>
        </authorList>
    </citation>
    <scope>NUCLEOTIDE SEQUENCE [LARGE SCALE GENOMIC DNA]</scope>
    <source>
        <strain evidence="1 2">E-1</strain>
    </source>
</reference>
<dbReference type="SUPFAM" id="SSF46785">
    <property type="entry name" value="Winged helix' DNA-binding domain"/>
    <property type="match status" value="1"/>
</dbReference>
<comment type="caution">
    <text evidence="1">The sequence shown here is derived from an EMBL/GenBank/DDBJ whole genome shotgun (WGS) entry which is preliminary data.</text>
</comment>